<keyword evidence="4" id="KW-1185">Reference proteome</keyword>
<protein>
    <submittedName>
        <fullName evidence="3">Oxidoreductase</fullName>
    </submittedName>
</protein>
<accession>V8QST5</accession>
<comment type="caution">
    <text evidence="3">The sequence shown here is derived from an EMBL/GenBank/DDBJ whole genome shotgun (WGS) entry which is preliminary data.</text>
</comment>
<gene>
    <name evidence="3" type="ORF">W822_07550</name>
</gene>
<dbReference type="PRINTS" id="PR00080">
    <property type="entry name" value="SDRFAMILY"/>
</dbReference>
<evidence type="ECO:0000313" key="3">
    <source>
        <dbReference type="EMBL" id="ETF02697.1"/>
    </source>
</evidence>
<dbReference type="InterPro" id="IPR036291">
    <property type="entry name" value="NAD(P)-bd_dom_sf"/>
</dbReference>
<dbReference type="Gene3D" id="3.40.50.720">
    <property type="entry name" value="NAD(P)-binding Rossmann-like Domain"/>
    <property type="match status" value="1"/>
</dbReference>
<dbReference type="SUPFAM" id="SSF51735">
    <property type="entry name" value="NAD(P)-binding Rossmann-fold domains"/>
    <property type="match status" value="1"/>
</dbReference>
<name>V8QST5_9BURK</name>
<dbReference type="EMBL" id="AYXT01000009">
    <property type="protein sequence ID" value="ETF02697.1"/>
    <property type="molecule type" value="Genomic_DNA"/>
</dbReference>
<dbReference type="InterPro" id="IPR002347">
    <property type="entry name" value="SDR_fam"/>
</dbReference>
<dbReference type="eggNOG" id="COG1028">
    <property type="taxonomic scope" value="Bacteria"/>
</dbReference>
<comment type="similarity">
    <text evidence="1">Belongs to the short-chain dehydrogenases/reductases (SDR) family.</text>
</comment>
<dbReference type="RefSeq" id="WP_024004490.1">
    <property type="nucleotide sequence ID" value="NZ_KI650979.1"/>
</dbReference>
<dbReference type="PATRIC" id="fig|1424334.3.peg.1511"/>
<sequence>MTDRLKNKIALVTGAGGKIGKEIARQFATEGASVACVDINEQTAAETANLIIQAGGHARTYAVDIGNRQNVLQLFEKMAGEFGGLDILVNNAMWIRYEPIEKVEEDTVEKMFSIGLKSIFWTVQAALPKLEERGGGSIINISSIAAIRGSVNRLLYCTIKGGVNAMTMQCAVELGPRNIRVNAIAPGAVLHEASAARLGPELIQLRRDTTPLGRLPEARDIASTALFLASDDSRLVTGELICVDGGRRIVS</sequence>
<dbReference type="Pfam" id="PF13561">
    <property type="entry name" value="adh_short_C2"/>
    <property type="match status" value="1"/>
</dbReference>
<keyword evidence="2" id="KW-0560">Oxidoreductase</keyword>
<dbReference type="GO" id="GO:0016491">
    <property type="term" value="F:oxidoreductase activity"/>
    <property type="evidence" value="ECO:0007669"/>
    <property type="project" value="UniProtKB-KW"/>
</dbReference>
<proteinExistence type="inferred from homology"/>
<dbReference type="PRINTS" id="PR00081">
    <property type="entry name" value="GDHRDH"/>
</dbReference>
<dbReference type="CDD" id="cd05233">
    <property type="entry name" value="SDR_c"/>
    <property type="match status" value="1"/>
</dbReference>
<organism evidence="3 4">
    <name type="scientific">Advenella kashmirensis W13003</name>
    <dbReference type="NCBI Taxonomy" id="1424334"/>
    <lineage>
        <taxon>Bacteria</taxon>
        <taxon>Pseudomonadati</taxon>
        <taxon>Pseudomonadota</taxon>
        <taxon>Betaproteobacteria</taxon>
        <taxon>Burkholderiales</taxon>
        <taxon>Alcaligenaceae</taxon>
    </lineage>
</organism>
<dbReference type="FunFam" id="3.40.50.720:FF:000084">
    <property type="entry name" value="Short-chain dehydrogenase reductase"/>
    <property type="match status" value="1"/>
</dbReference>
<dbReference type="NCBIfam" id="NF005559">
    <property type="entry name" value="PRK07231.1"/>
    <property type="match status" value="1"/>
</dbReference>
<evidence type="ECO:0000256" key="1">
    <source>
        <dbReference type="ARBA" id="ARBA00006484"/>
    </source>
</evidence>
<dbReference type="AlphaFoldDB" id="V8QST5"/>
<evidence type="ECO:0000256" key="2">
    <source>
        <dbReference type="ARBA" id="ARBA00023002"/>
    </source>
</evidence>
<reference evidence="3 4" key="1">
    <citation type="journal article" date="2014" name="Genome Announc.">
        <title>Draft Genome Sequence of Advenella kashmirensis Strain W13003, a Polycyclic Aromatic Hydrocarbon-Degrading Bacterium.</title>
        <authorList>
            <person name="Wang X."/>
            <person name="Jin D."/>
            <person name="Zhou L."/>
            <person name="Wu L."/>
            <person name="An W."/>
            <person name="Zhao L."/>
        </authorList>
    </citation>
    <scope>NUCLEOTIDE SEQUENCE [LARGE SCALE GENOMIC DNA]</scope>
    <source>
        <strain evidence="3 4">W13003</strain>
    </source>
</reference>
<evidence type="ECO:0000313" key="4">
    <source>
        <dbReference type="Proteomes" id="UP000018733"/>
    </source>
</evidence>
<dbReference type="PANTHER" id="PTHR43639">
    <property type="entry name" value="OXIDOREDUCTASE, SHORT-CHAIN DEHYDROGENASE/REDUCTASE FAMILY (AFU_ORTHOLOGUE AFUA_5G02870)"/>
    <property type="match status" value="1"/>
</dbReference>
<dbReference type="HOGENOM" id="CLU_010194_1_0_4"/>
<dbReference type="Proteomes" id="UP000018733">
    <property type="component" value="Unassembled WGS sequence"/>
</dbReference>
<dbReference type="PANTHER" id="PTHR43639:SF1">
    <property type="entry name" value="SHORT-CHAIN DEHYDROGENASE_REDUCTASE FAMILY PROTEIN"/>
    <property type="match status" value="1"/>
</dbReference>
<dbReference type="STRING" id="1424334.W822_07550"/>